<sequence>MASTSRSMEERQNLMEGIVTYCDDRLARVWIEVIKREKEINFAYRSRHFNLGDFIVSLTNDEVQRINPILQTRVLRIGVTQ</sequence>
<protein>
    <submittedName>
        <fullName evidence="1">Uncharacterized protein</fullName>
    </submittedName>
</protein>
<gene>
    <name evidence="1" type="ORF">WUBG_17231</name>
</gene>
<name>J9E910_WUCBA</name>
<evidence type="ECO:0000313" key="1">
    <source>
        <dbReference type="EMBL" id="EJW71859.1"/>
    </source>
</evidence>
<dbReference type="Proteomes" id="UP000004810">
    <property type="component" value="Unassembled WGS sequence"/>
</dbReference>
<reference evidence="2" key="1">
    <citation type="submission" date="2012-08" db="EMBL/GenBank/DDBJ databases">
        <title>The Genome Sequence of Wuchereria bancrofti.</title>
        <authorList>
            <person name="Nutman T.B."/>
            <person name="Fink D.L."/>
            <person name="Russ C."/>
            <person name="Young S."/>
            <person name="Zeng Q."/>
            <person name="Koehrsen M."/>
            <person name="Alvarado L."/>
            <person name="Berlin A."/>
            <person name="Chapman S.B."/>
            <person name="Chen Z."/>
            <person name="Freedman E."/>
            <person name="Gellesch M."/>
            <person name="Goldberg J."/>
            <person name="Griggs A."/>
            <person name="Gujja S."/>
            <person name="Heilman E.R."/>
            <person name="Heiman D."/>
            <person name="Hepburn T."/>
            <person name="Howarth C."/>
            <person name="Jen D."/>
            <person name="Larson L."/>
            <person name="Lewis B."/>
            <person name="Mehta T."/>
            <person name="Park D."/>
            <person name="Pearson M."/>
            <person name="Roberts A."/>
            <person name="Saif S."/>
            <person name="Shea T."/>
            <person name="Shenoy N."/>
            <person name="Sisk P."/>
            <person name="Stolte C."/>
            <person name="Sykes S."/>
            <person name="Walk T."/>
            <person name="White J."/>
            <person name="Yandava C."/>
            <person name="Haas B."/>
            <person name="Henn M.R."/>
            <person name="Nusbaum C."/>
            <person name="Birren B."/>
        </authorList>
    </citation>
    <scope>NUCLEOTIDE SEQUENCE [LARGE SCALE GENOMIC DNA]</scope>
    <source>
        <strain evidence="2">NA</strain>
    </source>
</reference>
<organism evidence="1 2">
    <name type="scientific">Wuchereria bancrofti</name>
    <dbReference type="NCBI Taxonomy" id="6293"/>
    <lineage>
        <taxon>Eukaryota</taxon>
        <taxon>Metazoa</taxon>
        <taxon>Ecdysozoa</taxon>
        <taxon>Nematoda</taxon>
        <taxon>Chromadorea</taxon>
        <taxon>Rhabditida</taxon>
        <taxon>Spirurina</taxon>
        <taxon>Spiruromorpha</taxon>
        <taxon>Filarioidea</taxon>
        <taxon>Onchocercidae</taxon>
        <taxon>Wuchereria</taxon>
    </lineage>
</organism>
<feature type="non-terminal residue" evidence="1">
    <location>
        <position position="81"/>
    </location>
</feature>
<comment type="caution">
    <text evidence="1">The sequence shown here is derived from an EMBL/GenBank/DDBJ whole genome shotgun (WGS) entry which is preliminary data.</text>
</comment>
<proteinExistence type="predicted"/>
<dbReference type="EMBL" id="ADBV01017528">
    <property type="protein sequence ID" value="EJW71859.1"/>
    <property type="molecule type" value="Genomic_DNA"/>
</dbReference>
<dbReference type="AlphaFoldDB" id="J9E910"/>
<evidence type="ECO:0000313" key="2">
    <source>
        <dbReference type="Proteomes" id="UP000004810"/>
    </source>
</evidence>
<accession>J9E910</accession>